<dbReference type="PANTHER" id="PTHR25462">
    <property type="entry name" value="BONUS, ISOFORM C-RELATED"/>
    <property type="match status" value="1"/>
</dbReference>
<dbReference type="Proteomes" id="UP000596742">
    <property type="component" value="Unassembled WGS sequence"/>
</dbReference>
<reference evidence="4" key="1">
    <citation type="submission" date="2018-11" db="EMBL/GenBank/DDBJ databases">
        <authorList>
            <person name="Alioto T."/>
            <person name="Alioto T."/>
        </authorList>
    </citation>
    <scope>NUCLEOTIDE SEQUENCE</scope>
</reference>
<organism evidence="4 5">
    <name type="scientific">Mytilus galloprovincialis</name>
    <name type="common">Mediterranean mussel</name>
    <dbReference type="NCBI Taxonomy" id="29158"/>
    <lineage>
        <taxon>Eukaryota</taxon>
        <taxon>Metazoa</taxon>
        <taxon>Spiralia</taxon>
        <taxon>Lophotrochozoa</taxon>
        <taxon>Mollusca</taxon>
        <taxon>Bivalvia</taxon>
        <taxon>Autobranchia</taxon>
        <taxon>Pteriomorphia</taxon>
        <taxon>Mytilida</taxon>
        <taxon>Mytiloidea</taxon>
        <taxon>Mytilidae</taxon>
        <taxon>Mytilinae</taxon>
        <taxon>Mytilus</taxon>
    </lineage>
</organism>
<keyword evidence="1" id="KW-0862">Zinc</keyword>
<keyword evidence="1" id="KW-0863">Zinc-finger</keyword>
<dbReference type="InterPro" id="IPR017896">
    <property type="entry name" value="4Fe4S_Fe-S-bd"/>
</dbReference>
<dbReference type="InterPro" id="IPR047153">
    <property type="entry name" value="TRIM45/56/19-like"/>
</dbReference>
<protein>
    <recommendedName>
        <fullName evidence="6">B box-type domain-containing protein</fullName>
    </recommendedName>
</protein>
<keyword evidence="5" id="KW-1185">Reference proteome</keyword>
<gene>
    <name evidence="4" type="ORF">MGAL_10B090268</name>
</gene>
<dbReference type="SUPFAM" id="SSF57845">
    <property type="entry name" value="B-box zinc-binding domain"/>
    <property type="match status" value="1"/>
</dbReference>
<dbReference type="EMBL" id="UYJE01001899">
    <property type="protein sequence ID" value="VDI06164.1"/>
    <property type="molecule type" value="Genomic_DNA"/>
</dbReference>
<evidence type="ECO:0000256" key="1">
    <source>
        <dbReference type="PROSITE-ProRule" id="PRU00024"/>
    </source>
</evidence>
<dbReference type="PROSITE" id="PS50119">
    <property type="entry name" value="ZF_BBOX"/>
    <property type="match status" value="1"/>
</dbReference>
<evidence type="ECO:0000259" key="3">
    <source>
        <dbReference type="PROSITE" id="PS51379"/>
    </source>
</evidence>
<evidence type="ECO:0000259" key="2">
    <source>
        <dbReference type="PROSITE" id="PS50119"/>
    </source>
</evidence>
<dbReference type="GO" id="GO:0008270">
    <property type="term" value="F:zinc ion binding"/>
    <property type="evidence" value="ECO:0007669"/>
    <property type="project" value="UniProtKB-KW"/>
</dbReference>
<keyword evidence="1" id="KW-0479">Metal-binding</keyword>
<evidence type="ECO:0000313" key="4">
    <source>
        <dbReference type="EMBL" id="VDI06164.1"/>
    </source>
</evidence>
<name>A0A8B6CLR1_MYTGA</name>
<dbReference type="InterPro" id="IPR011042">
    <property type="entry name" value="6-blade_b-propeller_TolB-like"/>
</dbReference>
<proteinExistence type="predicted"/>
<feature type="domain" description="B box-type" evidence="2">
    <location>
        <begin position="24"/>
        <end position="65"/>
    </location>
</feature>
<dbReference type="AlphaFoldDB" id="A0A8B6CLR1"/>
<dbReference type="InterPro" id="IPR000315">
    <property type="entry name" value="Znf_B-box"/>
</dbReference>
<accession>A0A8B6CLR1</accession>
<dbReference type="PROSITE" id="PS51379">
    <property type="entry name" value="4FE4S_FER_2"/>
    <property type="match status" value="1"/>
</dbReference>
<evidence type="ECO:0000313" key="5">
    <source>
        <dbReference type="Proteomes" id="UP000596742"/>
    </source>
</evidence>
<sequence length="491" mass="55974">MADMHHVVEIKYAGSKDKDTFQKANRVKCKIHILQDYCIFCQTCDELVCPSCLTKSYQRHDLQEINEVFSEDIKSLRGCQAELNNKFLDVYEKQILTIETTKLNNTDHLKMVKGKLEKQESKFISALTSFKQTILEDLEKKTCEIESVASTTKPTILQNIDEIRDKLDVTANVVNTKDIENVHKTANNLRKWLSFTPEPVSIHPTVFKTLPDFFPEPIDENTVGKLFGHLSDKNGIPISLVETITSNMPSIDRLIVNNKNEIWISDATLIFTTSANTNDLDEHNLYVVTENEIKILCSFKPNIPRAVYVSKIGLTYISTRDSGSIYEKKESSIRQIVTLDKDGKQDKVFECTGTSDFCTNIKRIRDRLDCLYVIDAYKPYLEGRIMSLGKNKALKWIYDGGLATNKHSFVPSDLEVTSVGKIVVCDMFNHALRILGKDGYIIHHILLEELGIYLPCCLDIIQNDKIYIGCRQEKTEVTKNGKIYLVSLSEF</sequence>
<feature type="domain" description="4Fe-4S ferredoxin-type" evidence="3">
    <location>
        <begin position="29"/>
        <end position="58"/>
    </location>
</feature>
<dbReference type="Gene3D" id="3.30.160.60">
    <property type="entry name" value="Classic Zinc Finger"/>
    <property type="match status" value="1"/>
</dbReference>
<dbReference type="Gene3D" id="2.120.10.30">
    <property type="entry name" value="TolB, C-terminal domain"/>
    <property type="match status" value="1"/>
</dbReference>
<dbReference type="SUPFAM" id="SSF101898">
    <property type="entry name" value="NHL repeat"/>
    <property type="match status" value="1"/>
</dbReference>
<dbReference type="OrthoDB" id="6119531at2759"/>
<dbReference type="PANTHER" id="PTHR25462:SF296">
    <property type="entry name" value="MEIOTIC P26, ISOFORM F"/>
    <property type="match status" value="1"/>
</dbReference>
<comment type="caution">
    <text evidence="4">The sequence shown here is derived from an EMBL/GenBank/DDBJ whole genome shotgun (WGS) entry which is preliminary data.</text>
</comment>
<evidence type="ECO:0008006" key="6">
    <source>
        <dbReference type="Google" id="ProtNLM"/>
    </source>
</evidence>